<evidence type="ECO:0000313" key="1">
    <source>
        <dbReference type="EnsemblPlants" id="TuG1812G0600001966.01.T01"/>
    </source>
</evidence>
<organism evidence="1 2">
    <name type="scientific">Triticum urartu</name>
    <name type="common">Red wild einkorn</name>
    <name type="synonym">Crithodium urartu</name>
    <dbReference type="NCBI Taxonomy" id="4572"/>
    <lineage>
        <taxon>Eukaryota</taxon>
        <taxon>Viridiplantae</taxon>
        <taxon>Streptophyta</taxon>
        <taxon>Embryophyta</taxon>
        <taxon>Tracheophyta</taxon>
        <taxon>Spermatophyta</taxon>
        <taxon>Magnoliopsida</taxon>
        <taxon>Liliopsida</taxon>
        <taxon>Poales</taxon>
        <taxon>Poaceae</taxon>
        <taxon>BOP clade</taxon>
        <taxon>Pooideae</taxon>
        <taxon>Triticodae</taxon>
        <taxon>Triticeae</taxon>
        <taxon>Triticinae</taxon>
        <taxon>Triticum</taxon>
    </lineage>
</organism>
<dbReference type="EnsemblPlants" id="TuG1812G0600001966.01.T01">
    <property type="protein sequence ID" value="TuG1812G0600001966.01.T01"/>
    <property type="gene ID" value="TuG1812G0600001966.01"/>
</dbReference>
<sequence>MCARLRPRPARAAVSPTAVSGWPIGLLGVLRLGICPLQQWRSLTKDGDLEAFDDMLSKMKSTASSLLRRSRRTVS</sequence>
<protein>
    <submittedName>
        <fullName evidence="1">Uncharacterized protein</fullName>
    </submittedName>
</protein>
<evidence type="ECO:0000313" key="2">
    <source>
        <dbReference type="Proteomes" id="UP000015106"/>
    </source>
</evidence>
<dbReference type="Proteomes" id="UP000015106">
    <property type="component" value="Chromosome 6"/>
</dbReference>
<reference evidence="2" key="1">
    <citation type="journal article" date="2013" name="Nature">
        <title>Draft genome of the wheat A-genome progenitor Triticum urartu.</title>
        <authorList>
            <person name="Ling H.Q."/>
            <person name="Zhao S."/>
            <person name="Liu D."/>
            <person name="Wang J."/>
            <person name="Sun H."/>
            <person name="Zhang C."/>
            <person name="Fan H."/>
            <person name="Li D."/>
            <person name="Dong L."/>
            <person name="Tao Y."/>
            <person name="Gao C."/>
            <person name="Wu H."/>
            <person name="Li Y."/>
            <person name="Cui Y."/>
            <person name="Guo X."/>
            <person name="Zheng S."/>
            <person name="Wang B."/>
            <person name="Yu K."/>
            <person name="Liang Q."/>
            <person name="Yang W."/>
            <person name="Lou X."/>
            <person name="Chen J."/>
            <person name="Feng M."/>
            <person name="Jian J."/>
            <person name="Zhang X."/>
            <person name="Luo G."/>
            <person name="Jiang Y."/>
            <person name="Liu J."/>
            <person name="Wang Z."/>
            <person name="Sha Y."/>
            <person name="Zhang B."/>
            <person name="Wu H."/>
            <person name="Tang D."/>
            <person name="Shen Q."/>
            <person name="Xue P."/>
            <person name="Zou S."/>
            <person name="Wang X."/>
            <person name="Liu X."/>
            <person name="Wang F."/>
            <person name="Yang Y."/>
            <person name="An X."/>
            <person name="Dong Z."/>
            <person name="Zhang K."/>
            <person name="Zhang X."/>
            <person name="Luo M.C."/>
            <person name="Dvorak J."/>
            <person name="Tong Y."/>
            <person name="Wang J."/>
            <person name="Yang H."/>
            <person name="Li Z."/>
            <person name="Wang D."/>
            <person name="Zhang A."/>
            <person name="Wang J."/>
        </authorList>
    </citation>
    <scope>NUCLEOTIDE SEQUENCE</scope>
    <source>
        <strain evidence="2">cv. G1812</strain>
    </source>
</reference>
<reference evidence="1" key="2">
    <citation type="submission" date="2018-03" db="EMBL/GenBank/DDBJ databases">
        <title>The Triticum urartu genome reveals the dynamic nature of wheat genome evolution.</title>
        <authorList>
            <person name="Ling H."/>
            <person name="Ma B."/>
            <person name="Shi X."/>
            <person name="Liu H."/>
            <person name="Dong L."/>
            <person name="Sun H."/>
            <person name="Cao Y."/>
            <person name="Gao Q."/>
            <person name="Zheng S."/>
            <person name="Li Y."/>
            <person name="Yu Y."/>
            <person name="Du H."/>
            <person name="Qi M."/>
            <person name="Li Y."/>
            <person name="Yu H."/>
            <person name="Cui Y."/>
            <person name="Wang N."/>
            <person name="Chen C."/>
            <person name="Wu H."/>
            <person name="Zhao Y."/>
            <person name="Zhang J."/>
            <person name="Li Y."/>
            <person name="Zhou W."/>
            <person name="Zhang B."/>
            <person name="Hu W."/>
            <person name="Eijk M."/>
            <person name="Tang J."/>
            <person name="Witsenboer H."/>
            <person name="Zhao S."/>
            <person name="Li Z."/>
            <person name="Zhang A."/>
            <person name="Wang D."/>
            <person name="Liang C."/>
        </authorList>
    </citation>
    <scope>NUCLEOTIDE SEQUENCE [LARGE SCALE GENOMIC DNA]</scope>
    <source>
        <strain evidence="1">cv. G1812</strain>
    </source>
</reference>
<dbReference type="Gramene" id="TuG1812G0600001966.01.T01">
    <property type="protein sequence ID" value="TuG1812G0600001966.01.T01"/>
    <property type="gene ID" value="TuG1812G0600001966.01"/>
</dbReference>
<dbReference type="AlphaFoldDB" id="A0A8R7QSA8"/>
<proteinExistence type="predicted"/>
<reference evidence="1" key="3">
    <citation type="submission" date="2022-06" db="UniProtKB">
        <authorList>
            <consortium name="EnsemblPlants"/>
        </authorList>
    </citation>
    <scope>IDENTIFICATION</scope>
</reference>
<keyword evidence="2" id="KW-1185">Reference proteome</keyword>
<accession>A0A8R7QSA8</accession>
<name>A0A8R7QSA8_TRIUA</name>